<sequence>MSYDTVTHSFPVALLLYLWSFLQMGLNSLLASFYPRPTNPPVDLGGKTAIVTGANSGIGFETARALAAMGAHVVLACRNELRGQEARKRIVQLTGNPHVDLEIVDCASFGSVRAFLDRWEQRHVRTVDILVNNAGSLSGTVSLTKDGFEQTYQSNHLAHVLLTHELLYRGYFPPTGRIVSLSSGGLYLSSPLNENNISGQDVLSRYDHEIGRRISPEDMIQLYVRTKLSQAMWTIALQRKLSLSKEWKDITVHCCHPGPVQSPIWRQPSGAGATFGITVDVLRFIADRFGIPSEQGAITPVWLATAPEPASESLRGRYWDRKQWQWLAPWALDEQRQEKLWASVLGKSSAPVVSVTDQRLRLLRTPRAAGPAPCARSTAMKVLSSLVVVAVVAMCVVCVSAIPLVTRATDESNPFAGKTFYGNAYYRSLVETEVGRLKAAGKTELAAKAAKVAQIPVFSWIYDTSSVNDITGYLEDAAAIQKKTGKKQIVQLVIYNLPERDCSSKAAAGELHLTTSAAGVTPYQKLLESAKSQIQKFPDIAVAIVLEPDSIGDLVASNSVAKCKNSAKAHKQLLSTAIATLQLPNVSLYLDGAHAGWLGDSLAPTAALLGEILQDARIYHRNATVRGLATNVSNYNGLGNQKEVGRDELKYIKALEPYLEKVGYPAHFIVDQGRAGNQKAPHGDGEEWCNFKYAGFGLRPMVTTHPLVDAVVWVKPGGESDGTTDTSSSRFDTACTSPASYVPSPEAGDWHSEMFRLLIEQANPSF</sequence>
<keyword evidence="9" id="KW-0472">Membrane</keyword>
<proteinExistence type="inferred from homology"/>
<evidence type="ECO:0000256" key="8">
    <source>
        <dbReference type="RuleBase" id="RU361186"/>
    </source>
</evidence>
<keyword evidence="5 8" id="KW-0624">Polysaccharide degradation</keyword>
<dbReference type="Pfam" id="PF00106">
    <property type="entry name" value="adh_short"/>
    <property type="match status" value="1"/>
</dbReference>
<gene>
    <name evidence="10" type="ORF">RHS04_07248</name>
</gene>
<evidence type="ECO:0000256" key="5">
    <source>
        <dbReference type="ARBA" id="ARBA00023326"/>
    </source>
</evidence>
<organism evidence="10 11">
    <name type="scientific">Rhizoctonia solani</name>
    <dbReference type="NCBI Taxonomy" id="456999"/>
    <lineage>
        <taxon>Eukaryota</taxon>
        <taxon>Fungi</taxon>
        <taxon>Dikarya</taxon>
        <taxon>Basidiomycota</taxon>
        <taxon>Agaricomycotina</taxon>
        <taxon>Agaricomycetes</taxon>
        <taxon>Cantharellales</taxon>
        <taxon>Ceratobasidiaceae</taxon>
        <taxon>Rhizoctonia</taxon>
    </lineage>
</organism>
<dbReference type="PANTHER" id="PTHR34876:SF10">
    <property type="entry name" value="GLUCANASE"/>
    <property type="match status" value="1"/>
</dbReference>
<feature type="active site" evidence="6">
    <location>
        <position position="501"/>
    </location>
</feature>
<evidence type="ECO:0000256" key="3">
    <source>
        <dbReference type="ARBA" id="ARBA00023277"/>
    </source>
</evidence>
<reference evidence="10" key="1">
    <citation type="submission" date="2020-09" db="EMBL/GenBank/DDBJ databases">
        <title>Comparative genome analyses of four rice-infecting Rhizoctonia solani isolates reveal extensive enrichment of homogalacturonan modification genes.</title>
        <authorList>
            <person name="Lee D.-Y."/>
            <person name="Jeon J."/>
            <person name="Kim K.-T."/>
            <person name="Cheong K."/>
            <person name="Song H."/>
            <person name="Choi G."/>
            <person name="Ko J."/>
            <person name="Opiyo S.O."/>
            <person name="Zuo S."/>
            <person name="Madhav S."/>
            <person name="Lee Y.-H."/>
            <person name="Wang G.-L."/>
        </authorList>
    </citation>
    <scope>NUCLEOTIDE SEQUENCE</scope>
    <source>
        <strain evidence="10">AG1-IA YN-7</strain>
    </source>
</reference>
<dbReference type="InterPro" id="IPR016288">
    <property type="entry name" value="Beta_cellobiohydrolase"/>
</dbReference>
<evidence type="ECO:0000256" key="7">
    <source>
        <dbReference type="PROSITE-ProRule" id="PRU10057"/>
    </source>
</evidence>
<dbReference type="Gene3D" id="3.20.20.40">
    <property type="entry name" value="1, 4-beta cellobiohydrolase"/>
    <property type="match status" value="1"/>
</dbReference>
<protein>
    <recommendedName>
        <fullName evidence="8">Glucanase</fullName>
        <ecNumber evidence="8">3.2.1.-</ecNumber>
    </recommendedName>
</protein>
<keyword evidence="1 8" id="KW-0378">Hydrolase</keyword>
<evidence type="ECO:0000313" key="10">
    <source>
        <dbReference type="EMBL" id="KAF8674526.1"/>
    </source>
</evidence>
<dbReference type="InterPro" id="IPR002347">
    <property type="entry name" value="SDR_fam"/>
</dbReference>
<feature type="active site" description="Proton donor" evidence="7">
    <location>
        <position position="549"/>
    </location>
</feature>
<dbReference type="Proteomes" id="UP000650582">
    <property type="component" value="Unassembled WGS sequence"/>
</dbReference>
<keyword evidence="9" id="KW-0812">Transmembrane</keyword>
<dbReference type="GO" id="GO:0004553">
    <property type="term" value="F:hydrolase activity, hydrolyzing O-glycosyl compounds"/>
    <property type="evidence" value="ECO:0007669"/>
    <property type="project" value="InterPro"/>
</dbReference>
<accession>A0A8H7H264</accession>
<dbReference type="GO" id="GO:0030245">
    <property type="term" value="P:cellulose catabolic process"/>
    <property type="evidence" value="ECO:0007669"/>
    <property type="project" value="UniProtKB-KW"/>
</dbReference>
<evidence type="ECO:0000256" key="6">
    <source>
        <dbReference type="PROSITE-ProRule" id="PRU10056"/>
    </source>
</evidence>
<dbReference type="PANTHER" id="PTHR34876">
    <property type="match status" value="1"/>
</dbReference>
<evidence type="ECO:0000256" key="1">
    <source>
        <dbReference type="ARBA" id="ARBA00022801"/>
    </source>
</evidence>
<feature type="transmembrane region" description="Helical" evidence="9">
    <location>
        <begin position="386"/>
        <end position="405"/>
    </location>
</feature>
<dbReference type="InterPro" id="IPR036434">
    <property type="entry name" value="Beta_cellobiohydrolase_sf"/>
</dbReference>
<name>A0A8H7H264_9AGAM</name>
<dbReference type="PRINTS" id="PR00733">
    <property type="entry name" value="GLHYDRLASE6"/>
</dbReference>
<evidence type="ECO:0000256" key="4">
    <source>
        <dbReference type="ARBA" id="ARBA00023295"/>
    </source>
</evidence>
<dbReference type="Gene3D" id="3.40.50.720">
    <property type="entry name" value="NAD(P)-binding Rossmann-like Domain"/>
    <property type="match status" value="1"/>
</dbReference>
<keyword evidence="9" id="KW-1133">Transmembrane helix</keyword>
<dbReference type="InterPro" id="IPR036291">
    <property type="entry name" value="NAD(P)-bd_dom_sf"/>
</dbReference>
<dbReference type="PROSITE" id="PS00655">
    <property type="entry name" value="GLYCOSYL_HYDROL_F6_1"/>
    <property type="match status" value="1"/>
</dbReference>
<dbReference type="EMBL" id="JACYCC010000130">
    <property type="protein sequence ID" value="KAF8674526.1"/>
    <property type="molecule type" value="Genomic_DNA"/>
</dbReference>
<keyword evidence="3 8" id="KW-0119">Carbohydrate metabolism</keyword>
<dbReference type="PROSITE" id="PS00656">
    <property type="entry name" value="GLYCOSYL_HYDROL_F6_2"/>
    <property type="match status" value="1"/>
</dbReference>
<dbReference type="Pfam" id="PF01341">
    <property type="entry name" value="Glyco_hydro_6"/>
    <property type="match status" value="1"/>
</dbReference>
<dbReference type="SUPFAM" id="SSF51989">
    <property type="entry name" value="Glycosyl hydrolases family 6, cellulases"/>
    <property type="match status" value="1"/>
</dbReference>
<comment type="caution">
    <text evidence="10">The sequence shown here is derived from an EMBL/GenBank/DDBJ whole genome shotgun (WGS) entry which is preliminary data.</text>
</comment>
<dbReference type="EC" id="3.2.1.-" evidence="8"/>
<evidence type="ECO:0000256" key="2">
    <source>
        <dbReference type="ARBA" id="ARBA00023001"/>
    </source>
</evidence>
<feature type="transmembrane region" description="Helical" evidence="9">
    <location>
        <begin position="12"/>
        <end position="34"/>
    </location>
</feature>
<keyword evidence="2 8" id="KW-0136">Cellulose degradation</keyword>
<dbReference type="SUPFAM" id="SSF51735">
    <property type="entry name" value="NAD(P)-binding Rossmann-fold domains"/>
    <property type="match status" value="1"/>
</dbReference>
<dbReference type="InterPro" id="IPR001524">
    <property type="entry name" value="Glyco_hydro_6_CS"/>
</dbReference>
<keyword evidence="4 8" id="KW-0326">Glycosidase</keyword>
<comment type="similarity">
    <text evidence="8">Belongs to the glycosyl hydrolase family 6.</text>
</comment>
<dbReference type="AlphaFoldDB" id="A0A8H7H264"/>
<evidence type="ECO:0000256" key="9">
    <source>
        <dbReference type="SAM" id="Phobius"/>
    </source>
</evidence>
<evidence type="ECO:0000313" key="11">
    <source>
        <dbReference type="Proteomes" id="UP000650582"/>
    </source>
</evidence>